<protein>
    <recommendedName>
        <fullName evidence="2 12">Flagellar biosynthetic protein FliP</fullName>
    </recommendedName>
</protein>
<evidence type="ECO:0000256" key="12">
    <source>
        <dbReference type="RuleBase" id="RU362069"/>
    </source>
</evidence>
<sequence>MFLADTAVAQEDFGGLLRELSSTISGEEPGSEGTTTLAGRLIQLFALVTVLSIAPGLLVVMTSFTRFVIVFSMLRSALGLQQTPPNMVLNAMALFMTYFVMQPVFDDAYQDGLQPLIRNAITEEQAAVAIAEPFRQFMFVNTREKDMALFRDIAGEPEPEVIPENAQDVEWRVLIPSFMISELRRAFTIGFLLYLPFIAIDLIVASVLMSAGMMMLPPVIVSLPFKVIFFVLIDGWYMLAGSLMQSYTVVAGGG</sequence>
<keyword evidence="3 12" id="KW-0813">Transport</keyword>
<dbReference type="GO" id="GO:0009306">
    <property type="term" value="P:protein secretion"/>
    <property type="evidence" value="ECO:0007669"/>
    <property type="project" value="UniProtKB-UniRule"/>
</dbReference>
<comment type="caution">
    <text evidence="12">Lacks conserved residue(s) required for the propagation of feature annotation.</text>
</comment>
<feature type="transmembrane region" description="Helical" evidence="12">
    <location>
        <begin position="220"/>
        <end position="239"/>
    </location>
</feature>
<comment type="similarity">
    <text evidence="1 12">Belongs to the FliP/MopC/SpaP family.</text>
</comment>
<keyword evidence="7 12" id="KW-0653">Protein transport</keyword>
<evidence type="ECO:0000256" key="11">
    <source>
        <dbReference type="ARBA" id="ARBA00023225"/>
    </source>
</evidence>
<dbReference type="GO" id="GO:0009425">
    <property type="term" value="C:bacterial-type flagellum basal body"/>
    <property type="evidence" value="ECO:0007669"/>
    <property type="project" value="UniProtKB-SubCell"/>
</dbReference>
<dbReference type="GO" id="GO:0005886">
    <property type="term" value="C:plasma membrane"/>
    <property type="evidence" value="ECO:0007669"/>
    <property type="project" value="UniProtKB-SubCell"/>
</dbReference>
<evidence type="ECO:0000313" key="14">
    <source>
        <dbReference type="Proteomes" id="UP000665026"/>
    </source>
</evidence>
<dbReference type="PANTHER" id="PTHR30587:SF0">
    <property type="entry name" value="FLAGELLAR BIOSYNTHETIC PROTEIN FLIP"/>
    <property type="match status" value="1"/>
</dbReference>
<evidence type="ECO:0000256" key="9">
    <source>
        <dbReference type="ARBA" id="ARBA00023136"/>
    </source>
</evidence>
<dbReference type="PANTHER" id="PTHR30587">
    <property type="entry name" value="FLAGELLAR BIOSYNTHETIC PROTEIN FLIP"/>
    <property type="match status" value="1"/>
</dbReference>
<evidence type="ECO:0000256" key="10">
    <source>
        <dbReference type="ARBA" id="ARBA00023143"/>
    </source>
</evidence>
<dbReference type="AlphaFoldDB" id="A0A975ESQ2"/>
<dbReference type="EMBL" id="CP060010">
    <property type="protein sequence ID" value="QTN37473.1"/>
    <property type="molecule type" value="Genomic_DNA"/>
</dbReference>
<gene>
    <name evidence="12 13" type="primary">fliP</name>
    <name evidence="13" type="ORF">HZ995_06765</name>
</gene>
<evidence type="ECO:0000256" key="4">
    <source>
        <dbReference type="ARBA" id="ARBA00022475"/>
    </source>
</evidence>
<keyword evidence="10" id="KW-0975">Bacterial flagellum</keyword>
<dbReference type="PROSITE" id="PS01061">
    <property type="entry name" value="FLIP_2"/>
    <property type="match status" value="1"/>
</dbReference>
<evidence type="ECO:0000256" key="1">
    <source>
        <dbReference type="ARBA" id="ARBA00006257"/>
    </source>
</evidence>
<keyword evidence="5 12" id="KW-0812">Transmembrane</keyword>
<evidence type="ECO:0000256" key="6">
    <source>
        <dbReference type="ARBA" id="ARBA00022795"/>
    </source>
</evidence>
<keyword evidence="13" id="KW-0966">Cell projection</keyword>
<accession>A0A975ESQ2</accession>
<keyword evidence="8 12" id="KW-1133">Transmembrane helix</keyword>
<keyword evidence="9 12" id="KW-0472">Membrane</keyword>
<organism evidence="13 14">
    <name type="scientific">Cognatishimia activa</name>
    <dbReference type="NCBI Taxonomy" id="1715691"/>
    <lineage>
        <taxon>Bacteria</taxon>
        <taxon>Pseudomonadati</taxon>
        <taxon>Pseudomonadota</taxon>
        <taxon>Alphaproteobacteria</taxon>
        <taxon>Rhodobacterales</taxon>
        <taxon>Paracoccaceae</taxon>
        <taxon>Cognatishimia</taxon>
    </lineage>
</organism>
<feature type="transmembrane region" description="Helical" evidence="12">
    <location>
        <begin position="41"/>
        <end position="74"/>
    </location>
</feature>
<dbReference type="InterPro" id="IPR005837">
    <property type="entry name" value="FliP"/>
</dbReference>
<dbReference type="KEGG" id="cact:HZ995_06765"/>
<dbReference type="RefSeq" id="WP_209358187.1">
    <property type="nucleotide sequence ID" value="NZ_CP060010.1"/>
</dbReference>
<dbReference type="InterPro" id="IPR005838">
    <property type="entry name" value="T3SS_IM_P"/>
</dbReference>
<evidence type="ECO:0000256" key="3">
    <source>
        <dbReference type="ARBA" id="ARBA00022448"/>
    </source>
</evidence>
<evidence type="ECO:0000256" key="7">
    <source>
        <dbReference type="ARBA" id="ARBA00022927"/>
    </source>
</evidence>
<keyword evidence="11 12" id="KW-1006">Bacterial flagellum protein export</keyword>
<keyword evidence="13" id="KW-0282">Flagellum</keyword>
<dbReference type="NCBIfam" id="NF009438">
    <property type="entry name" value="PRK12797.1"/>
    <property type="match status" value="1"/>
</dbReference>
<dbReference type="PRINTS" id="PR01302">
    <property type="entry name" value="TYPE3IMPPROT"/>
</dbReference>
<dbReference type="NCBIfam" id="TIGR01103">
    <property type="entry name" value="fliP"/>
    <property type="match status" value="1"/>
</dbReference>
<keyword evidence="4 12" id="KW-1003">Cell membrane</keyword>
<comment type="subcellular location">
    <subcellularLocation>
        <location evidence="12">Cell membrane</location>
        <topology evidence="12">Multi-pass membrane protein</topology>
    </subcellularLocation>
    <subcellularLocation>
        <location evidence="12">Bacterial flagellum basal body</location>
    </subcellularLocation>
</comment>
<dbReference type="Pfam" id="PF00813">
    <property type="entry name" value="FliP"/>
    <property type="match status" value="1"/>
</dbReference>
<evidence type="ECO:0000256" key="2">
    <source>
        <dbReference type="ARBA" id="ARBA00021714"/>
    </source>
</evidence>
<keyword evidence="6 12" id="KW-1005">Bacterial flagellum biogenesis</keyword>
<dbReference type="PRINTS" id="PR00951">
    <property type="entry name" value="FLGBIOSNFLIP"/>
</dbReference>
<proteinExistence type="inferred from homology"/>
<reference evidence="13" key="1">
    <citation type="submission" date="2020-07" db="EMBL/GenBank/DDBJ databases">
        <title>Genome sequences of bacteria associated with the marine, planktonic diatom Thalassiosira profunda strain ECT2AJA-044.</title>
        <authorList>
            <person name="Gargas C.B."/>
            <person name="Roberts W.R."/>
            <person name="Alverson A.J."/>
        </authorList>
    </citation>
    <scope>NUCLEOTIDE SEQUENCE</scope>
    <source>
        <strain evidence="13">ECT2AJA-044</strain>
    </source>
</reference>
<evidence type="ECO:0000256" key="8">
    <source>
        <dbReference type="ARBA" id="ARBA00022989"/>
    </source>
</evidence>
<dbReference type="GO" id="GO:0044781">
    <property type="term" value="P:bacterial-type flagellum organization"/>
    <property type="evidence" value="ECO:0007669"/>
    <property type="project" value="UniProtKB-UniRule"/>
</dbReference>
<feature type="transmembrane region" description="Helical" evidence="12">
    <location>
        <begin position="186"/>
        <end position="208"/>
    </location>
</feature>
<evidence type="ECO:0000313" key="13">
    <source>
        <dbReference type="EMBL" id="QTN37473.1"/>
    </source>
</evidence>
<name>A0A975ESQ2_9RHOB</name>
<comment type="function">
    <text evidence="12">Plays a role in the flagellum-specific transport system.</text>
</comment>
<keyword evidence="13" id="KW-0969">Cilium</keyword>
<evidence type="ECO:0000256" key="5">
    <source>
        <dbReference type="ARBA" id="ARBA00022692"/>
    </source>
</evidence>
<dbReference type="Proteomes" id="UP000665026">
    <property type="component" value="Chromosome"/>
</dbReference>